<keyword evidence="3" id="KW-1185">Reference proteome</keyword>
<reference evidence="2 3" key="1">
    <citation type="submission" date="2018-07" db="EMBL/GenBank/DDBJ databases">
        <title>Dyella monticola sp. nov. and Dyella psychrodurans sp. nov. isolated from monsoon evergreen broad-leaved forest soil of Dinghu Mountain, China.</title>
        <authorList>
            <person name="Gao Z."/>
            <person name="Qiu L."/>
        </authorList>
    </citation>
    <scope>NUCLEOTIDE SEQUENCE [LARGE SCALE GENOMIC DNA]</scope>
    <source>
        <strain evidence="2 3">4MSK11</strain>
    </source>
</reference>
<dbReference type="Gene3D" id="3.30.2090.10">
    <property type="entry name" value="Multidrug efflux transporter AcrB TolC docking domain, DN and DC subdomains"/>
    <property type="match status" value="2"/>
</dbReference>
<dbReference type="RefSeq" id="WP_115477084.1">
    <property type="nucleotide sequence ID" value="NZ_QRBF01000001.1"/>
</dbReference>
<comment type="caution">
    <text evidence="2">The sequence shown here is derived from an EMBL/GenBank/DDBJ whole genome shotgun (WGS) entry which is preliminary data.</text>
</comment>
<protein>
    <submittedName>
        <fullName evidence="2">AcrB/AcrD/AcrF family protein</fullName>
    </submittedName>
</protein>
<feature type="transmembrane region" description="Helical" evidence="1">
    <location>
        <begin position="1025"/>
        <end position="1048"/>
    </location>
</feature>
<dbReference type="Gene3D" id="3.30.70.1320">
    <property type="entry name" value="Multidrug efflux transporter AcrB pore domain like"/>
    <property type="match status" value="1"/>
</dbReference>
<keyword evidence="1" id="KW-0472">Membrane</keyword>
<keyword evidence="1" id="KW-1133">Transmembrane helix</keyword>
<evidence type="ECO:0000313" key="3">
    <source>
        <dbReference type="Proteomes" id="UP000255334"/>
    </source>
</evidence>
<dbReference type="PRINTS" id="PR00702">
    <property type="entry name" value="ACRIFLAVINRP"/>
</dbReference>
<dbReference type="InterPro" id="IPR027463">
    <property type="entry name" value="AcrB_DN_DC_subdom"/>
</dbReference>
<dbReference type="PANTHER" id="PTHR32063:SF8">
    <property type="entry name" value="CATION EFFLUX PROTEIN"/>
    <property type="match status" value="1"/>
</dbReference>
<proteinExistence type="predicted"/>
<feature type="transmembrane region" description="Helical" evidence="1">
    <location>
        <begin position="994"/>
        <end position="1013"/>
    </location>
</feature>
<dbReference type="AlphaFoldDB" id="A0A370XEG6"/>
<keyword evidence="1" id="KW-0812">Transmembrane</keyword>
<feature type="transmembrane region" description="Helical" evidence="1">
    <location>
        <begin position="943"/>
        <end position="966"/>
    </location>
</feature>
<dbReference type="PANTHER" id="PTHR32063">
    <property type="match status" value="1"/>
</dbReference>
<dbReference type="Gene3D" id="3.30.70.1440">
    <property type="entry name" value="Multidrug efflux transporter AcrB pore domain"/>
    <property type="match status" value="1"/>
</dbReference>
<dbReference type="Gene3D" id="1.20.1640.10">
    <property type="entry name" value="Multidrug efflux transporter AcrB transmembrane domain"/>
    <property type="match status" value="2"/>
</dbReference>
<dbReference type="SUPFAM" id="SSF82714">
    <property type="entry name" value="Multidrug efflux transporter AcrB TolC docking domain, DN and DC subdomains"/>
    <property type="match status" value="2"/>
</dbReference>
<dbReference type="GO" id="GO:0042910">
    <property type="term" value="F:xenobiotic transmembrane transporter activity"/>
    <property type="evidence" value="ECO:0007669"/>
    <property type="project" value="TreeGrafter"/>
</dbReference>
<dbReference type="SUPFAM" id="SSF82866">
    <property type="entry name" value="Multidrug efflux transporter AcrB transmembrane domain"/>
    <property type="match status" value="2"/>
</dbReference>
<feature type="transmembrane region" description="Helical" evidence="1">
    <location>
        <begin position="386"/>
        <end position="410"/>
    </location>
</feature>
<accession>A0A370XEG6</accession>
<evidence type="ECO:0000256" key="1">
    <source>
        <dbReference type="SAM" id="Phobius"/>
    </source>
</evidence>
<feature type="transmembrane region" description="Helical" evidence="1">
    <location>
        <begin position="334"/>
        <end position="353"/>
    </location>
</feature>
<feature type="transmembrane region" description="Helical" evidence="1">
    <location>
        <begin position="431"/>
        <end position="452"/>
    </location>
</feature>
<dbReference type="GO" id="GO:0005886">
    <property type="term" value="C:plasma membrane"/>
    <property type="evidence" value="ECO:0007669"/>
    <property type="project" value="TreeGrafter"/>
</dbReference>
<name>A0A370XEG6_9GAMM</name>
<sequence>MWIVKIALERPLTFIVLALLLLILGPLAILRTPVDIFPNIDIPVVSVVWQYTGLPADDMNNRIVTGFERSLTTTVNDVEHTETQSLNGVGLVKVFFQPNVKIDMAVAQVTAISQTVLRSMPQGTTPPLILVYNASTVPVLQFALSSKDLSETTIFDDANQIVRTFITSVRGAATPYPYGGKQRQVEVDINPQALLAHRLSPSDVVTAIGNQNLILPAGTEKIGDTEYSVKLNGSPQQIDELNNAPIHTVNGITTYIRDVAHVHDGSPPQTNVVRVNGQRAVLMSILKIGNASTLDIVDTLKGMLPAIRAAVPQNLDIHALSDQSLFVRAAISGVIREGVIAASLTGLMILLFLGSWRSTLIIAISIPLSILASIIALSALGETINIMTLGGLALAVGILVDDATVTIENINSHLEEGKEVYDAIMEGAHQIAVPAFVSTLSICIVFVPIFFLGGVAKYLFAPLAEAVVFAMLASYVLSRTLVPTLSLYWLQKHDHEAQPTGALGRFQQGFERHFERIREGYRDALETTERHRGLFAILFFATCILSVSLLVPWLGRDFFPYVDGGQIKLHFRAPTGLRIEETARLADGVESVIRSTIPNQELASIVDTLGIPYSGINLSYSNTGVVGTSDGDIFVTLNEDHHPTVDYVRSLRKQLKEKYPSVVFAFLPADMVGQILNFGSPAPIDVQVSSHDANASAKVAQELYGDLLRVPGLVDLRIQQALNLPQININVDRTRTSLVGLTTQDVASNLLTALAGSTQVNPTFWVDPRTGISYSVATQAPQYRIDTLQELKNLPINSTGSSAATNSASSGGASSQILENLASFSRSTGPAIVTHYSTRPTMDLYGSVDQTDLGSVARDVQRIVDEHSKHLPRDVNIDVRGQVQTMQASYRGLLGGLAFAIILVYLLIVVNFQSWLDPLIIVAALPAALAGLVWMLFLTGTPLSVPALMGAIMCMGVATANSILVISFARERLSHHDDPVRAAVEAGFARFRPVLMTAFAMIIGMVPMALGLGEGGEQNAPLGRAVIGGLLLATAATLFFVPTFFSLLHRHRRARRGAAAA</sequence>
<dbReference type="Pfam" id="PF00873">
    <property type="entry name" value="ACR_tran"/>
    <property type="match status" value="1"/>
</dbReference>
<gene>
    <name evidence="2" type="ORF">DWU99_06195</name>
</gene>
<feature type="transmembrane region" description="Helical" evidence="1">
    <location>
        <begin position="534"/>
        <end position="554"/>
    </location>
</feature>
<feature type="transmembrane region" description="Helical" evidence="1">
    <location>
        <begin position="360"/>
        <end position="380"/>
    </location>
</feature>
<dbReference type="EMBL" id="QRBF01000001">
    <property type="protein sequence ID" value="RDS86814.1"/>
    <property type="molecule type" value="Genomic_DNA"/>
</dbReference>
<feature type="transmembrane region" description="Helical" evidence="1">
    <location>
        <begin position="919"/>
        <end position="937"/>
    </location>
</feature>
<dbReference type="OrthoDB" id="9759330at2"/>
<dbReference type="InterPro" id="IPR001036">
    <property type="entry name" value="Acrflvin-R"/>
</dbReference>
<feature type="transmembrane region" description="Helical" evidence="1">
    <location>
        <begin position="892"/>
        <end position="912"/>
    </location>
</feature>
<evidence type="ECO:0000313" key="2">
    <source>
        <dbReference type="EMBL" id="RDS86814.1"/>
    </source>
</evidence>
<dbReference type="Gene3D" id="3.30.70.1430">
    <property type="entry name" value="Multidrug efflux transporter AcrB pore domain"/>
    <property type="match status" value="2"/>
</dbReference>
<dbReference type="Proteomes" id="UP000255334">
    <property type="component" value="Unassembled WGS sequence"/>
</dbReference>
<organism evidence="2 3">
    <name type="scientific">Dyella psychrodurans</name>
    <dbReference type="NCBI Taxonomy" id="1927960"/>
    <lineage>
        <taxon>Bacteria</taxon>
        <taxon>Pseudomonadati</taxon>
        <taxon>Pseudomonadota</taxon>
        <taxon>Gammaproteobacteria</taxon>
        <taxon>Lysobacterales</taxon>
        <taxon>Rhodanobacteraceae</taxon>
        <taxon>Dyella</taxon>
    </lineage>
</organism>
<dbReference type="SUPFAM" id="SSF82693">
    <property type="entry name" value="Multidrug efflux transporter AcrB pore domain, PN1, PN2, PC1 and PC2 subdomains"/>
    <property type="match status" value="2"/>
</dbReference>